<accession>A0A2M7BBQ0</accession>
<reference evidence="5" key="1">
    <citation type="submission" date="2017-09" db="EMBL/GenBank/DDBJ databases">
        <title>Depth-based differentiation of microbial function through sediment-hosted aquifers and enrichment of novel symbionts in the deep terrestrial subsurface.</title>
        <authorList>
            <person name="Probst A.J."/>
            <person name="Ladd B."/>
            <person name="Jarett J.K."/>
            <person name="Geller-Mcgrath D.E."/>
            <person name="Sieber C.M.K."/>
            <person name="Emerson J.B."/>
            <person name="Anantharaman K."/>
            <person name="Thomas B.C."/>
            <person name="Malmstrom R."/>
            <person name="Stieglmeier M."/>
            <person name="Klingl A."/>
            <person name="Woyke T."/>
            <person name="Ryan C.M."/>
            <person name="Banfield J.F."/>
        </authorList>
    </citation>
    <scope>NUCLEOTIDE SEQUENCE [LARGE SCALE GENOMIC DNA]</scope>
</reference>
<dbReference type="EMBL" id="PEVC01000051">
    <property type="protein sequence ID" value="PIV00517.1"/>
    <property type="molecule type" value="Genomic_DNA"/>
</dbReference>
<dbReference type="InterPro" id="IPR002931">
    <property type="entry name" value="Transglutaminase-like"/>
</dbReference>
<dbReference type="AlphaFoldDB" id="A0A2M7BBQ0"/>
<keyword evidence="1" id="KW-0812">Transmembrane</keyword>
<keyword evidence="2" id="KW-0732">Signal</keyword>
<dbReference type="Gene3D" id="3.10.620.30">
    <property type="match status" value="1"/>
</dbReference>
<keyword evidence="1" id="KW-0472">Membrane</keyword>
<feature type="chain" id="PRO_5014727673" description="Transglutaminase-like domain-containing protein" evidence="2">
    <location>
        <begin position="25"/>
        <end position="615"/>
    </location>
</feature>
<dbReference type="SMART" id="SM00460">
    <property type="entry name" value="TGc"/>
    <property type="match status" value="1"/>
</dbReference>
<feature type="domain" description="Transglutaminase-like" evidence="3">
    <location>
        <begin position="346"/>
        <end position="417"/>
    </location>
</feature>
<feature type="signal peptide" evidence="2">
    <location>
        <begin position="1"/>
        <end position="24"/>
    </location>
</feature>
<sequence length="615" mass="69715">MIKKIFFTLLLVTGYLFSAFQAQAKDFSSFYKTTYKFSPEGIAYITQEISFLNNTAEKDISEFSLNILGAKIDNIEAFDSIGPLETSVDKKNDATKISVRFNQRVVGKDKTLSFIIKYLSKDFSKKEGNLWQVSLPKLAGTAEIDDYQLFVQIPQSLGNIASISPFPKSQTIEDNFIILKYEKNDLINFGVQITVGQYQTFDFKIDYVLENVGSEGVMRKIAIPPDTDFQTIFYRSILPKPENVEKDSDGNWLASYLVPPQQTISIQAVGQANIFIQSKKTSAIKEDLADYLAPTQYWQSDNPKMKSLAQKLKTPEKIYRYVVENLTYDHELIKKGVQRKGALAALDSPQSSLCGDFTDLFIALCRAAGIPARALDGYAYTNDLKIIQASASTDVLHSWPEYYNEEQKLWVQVDPTWENTSHGLNYFNKFDMAHFVFVIHGENDSFPASPGSYSKPDSSERQVFVNFGKEDNSLKKVDFSLSQPWPNSIFSYRKTKIKAEIINNSGFLVHQQVIGLNQDQGVAPASFVLNELLPYSQTKINFIVSPSELFKDYIWEIPVIIGSQNEIFSFNVTSIALRVTILIALILLIILLVILRLLARHRALEKKEKMVRLKQ</sequence>
<evidence type="ECO:0000313" key="5">
    <source>
        <dbReference type="Proteomes" id="UP000229631"/>
    </source>
</evidence>
<feature type="transmembrane region" description="Helical" evidence="1">
    <location>
        <begin position="575"/>
        <end position="599"/>
    </location>
</feature>
<evidence type="ECO:0000256" key="1">
    <source>
        <dbReference type="SAM" id="Phobius"/>
    </source>
</evidence>
<dbReference type="Pfam" id="PF01841">
    <property type="entry name" value="Transglut_core"/>
    <property type="match status" value="1"/>
</dbReference>
<protein>
    <recommendedName>
        <fullName evidence="3">Transglutaminase-like domain-containing protein</fullName>
    </recommendedName>
</protein>
<dbReference type="InterPro" id="IPR038765">
    <property type="entry name" value="Papain-like_cys_pep_sf"/>
</dbReference>
<proteinExistence type="predicted"/>
<name>A0A2M7BBQ0_9BACT</name>
<organism evidence="4 5">
    <name type="scientific">Candidatus Shapirobacteria bacterium CG03_land_8_20_14_0_80_39_12</name>
    <dbReference type="NCBI Taxonomy" id="1974879"/>
    <lineage>
        <taxon>Bacteria</taxon>
        <taxon>Candidatus Shapironibacteriota</taxon>
    </lineage>
</organism>
<comment type="caution">
    <text evidence="4">The sequence shown here is derived from an EMBL/GenBank/DDBJ whole genome shotgun (WGS) entry which is preliminary data.</text>
</comment>
<gene>
    <name evidence="4" type="ORF">COS54_02890</name>
</gene>
<dbReference type="PANTHER" id="PTHR33490">
    <property type="entry name" value="BLR5614 PROTEIN-RELATED"/>
    <property type="match status" value="1"/>
</dbReference>
<evidence type="ECO:0000259" key="3">
    <source>
        <dbReference type="SMART" id="SM00460"/>
    </source>
</evidence>
<keyword evidence="1" id="KW-1133">Transmembrane helix</keyword>
<evidence type="ECO:0000313" key="4">
    <source>
        <dbReference type="EMBL" id="PIV00517.1"/>
    </source>
</evidence>
<evidence type="ECO:0000256" key="2">
    <source>
        <dbReference type="SAM" id="SignalP"/>
    </source>
</evidence>
<dbReference type="SUPFAM" id="SSF54001">
    <property type="entry name" value="Cysteine proteinases"/>
    <property type="match status" value="1"/>
</dbReference>
<dbReference type="Proteomes" id="UP000229631">
    <property type="component" value="Unassembled WGS sequence"/>
</dbReference>